<dbReference type="EMBL" id="CP019401">
    <property type="protein sequence ID" value="AQU80236.1"/>
    <property type="molecule type" value="Genomic_DNA"/>
</dbReference>
<reference evidence="1 2" key="1">
    <citation type="submission" date="2017-01" db="EMBL/GenBank/DDBJ databases">
        <title>Planococcus faecalis genome complete sequence.</title>
        <authorList>
            <person name="Lee P.C."/>
        </authorList>
    </citation>
    <scope>NUCLEOTIDE SEQUENCE [LARGE SCALE GENOMIC DNA]</scope>
    <source>
        <strain evidence="1 2">AJ003</strain>
    </source>
</reference>
<dbReference type="Proteomes" id="UP000189661">
    <property type="component" value="Chromosome"/>
</dbReference>
<sequence length="136" mass="15030">MWGSRSRLRALWAWLSHKAEKYTRLRASPSPWRASAGVGGDLANLLCLGVIVGVGFWNRLAAVVHAPALFVRLVSCSLGARHKCSPICGRHREVLPSQSSAQHFQKRVHIVFVGYQTPHSGIEGNEALPVYDTFNE</sequence>
<evidence type="ECO:0000313" key="2">
    <source>
        <dbReference type="Proteomes" id="UP000189661"/>
    </source>
</evidence>
<name>A0ABN4XKJ8_9BACL</name>
<organism evidence="1 2">
    <name type="scientific">Planococcus faecalis</name>
    <dbReference type="NCBI Taxonomy" id="1598147"/>
    <lineage>
        <taxon>Bacteria</taxon>
        <taxon>Bacillati</taxon>
        <taxon>Bacillota</taxon>
        <taxon>Bacilli</taxon>
        <taxon>Bacillales</taxon>
        <taxon>Caryophanaceae</taxon>
        <taxon>Planococcus</taxon>
    </lineage>
</organism>
<gene>
    <name evidence="1" type="ORF">AJGP001_13550</name>
</gene>
<keyword evidence="2" id="KW-1185">Reference proteome</keyword>
<protein>
    <submittedName>
        <fullName evidence="1">Uncharacterized protein</fullName>
    </submittedName>
</protein>
<proteinExistence type="predicted"/>
<evidence type="ECO:0000313" key="1">
    <source>
        <dbReference type="EMBL" id="AQU80236.1"/>
    </source>
</evidence>
<accession>A0ABN4XKJ8</accession>